<gene>
    <name evidence="1" type="ORF">J2Z69_003024</name>
</gene>
<sequence length="49" mass="5560">MPPSQGGLCPIVGPELGRHVDKLERIQKTIDNFAQPFYILCNQLFCRSK</sequence>
<name>A0ABS4JJT2_9BACL</name>
<dbReference type="Proteomes" id="UP001519288">
    <property type="component" value="Unassembled WGS sequence"/>
</dbReference>
<proteinExistence type="predicted"/>
<protein>
    <submittedName>
        <fullName evidence="1">Uncharacterized protein</fullName>
    </submittedName>
</protein>
<evidence type="ECO:0000313" key="2">
    <source>
        <dbReference type="Proteomes" id="UP001519288"/>
    </source>
</evidence>
<keyword evidence="2" id="KW-1185">Reference proteome</keyword>
<evidence type="ECO:0000313" key="1">
    <source>
        <dbReference type="EMBL" id="MBP2001968.1"/>
    </source>
</evidence>
<reference evidence="1 2" key="1">
    <citation type="submission" date="2021-03" db="EMBL/GenBank/DDBJ databases">
        <title>Genomic Encyclopedia of Type Strains, Phase IV (KMG-IV): sequencing the most valuable type-strain genomes for metagenomic binning, comparative biology and taxonomic classification.</title>
        <authorList>
            <person name="Goeker M."/>
        </authorList>
    </citation>
    <scope>NUCLEOTIDE SEQUENCE [LARGE SCALE GENOMIC DNA]</scope>
    <source>
        <strain evidence="1 2">DSM 26806</strain>
    </source>
</reference>
<dbReference type="EMBL" id="JAGGLD010000005">
    <property type="protein sequence ID" value="MBP2001968.1"/>
    <property type="molecule type" value="Genomic_DNA"/>
</dbReference>
<comment type="caution">
    <text evidence="1">The sequence shown here is derived from an EMBL/GenBank/DDBJ whole genome shotgun (WGS) entry which is preliminary data.</text>
</comment>
<organism evidence="1 2">
    <name type="scientific">Paenibacillus shirakamiensis</name>
    <dbReference type="NCBI Taxonomy" id="1265935"/>
    <lineage>
        <taxon>Bacteria</taxon>
        <taxon>Bacillati</taxon>
        <taxon>Bacillota</taxon>
        <taxon>Bacilli</taxon>
        <taxon>Bacillales</taxon>
        <taxon>Paenibacillaceae</taxon>
        <taxon>Paenibacillus</taxon>
    </lineage>
</organism>
<accession>A0ABS4JJT2</accession>